<name>A0A4S2FXR8_9BACT</name>
<dbReference type="RefSeq" id="WP_135993222.1">
    <property type="nucleotide sequence ID" value="NZ_SRYD01000025.1"/>
</dbReference>
<comment type="caution">
    <text evidence="1">The sequence shown here is derived from an EMBL/GenBank/DDBJ whole genome shotgun (WGS) entry which is preliminary data.</text>
</comment>
<evidence type="ECO:0000313" key="1">
    <source>
        <dbReference type="EMBL" id="TGY74102.1"/>
    </source>
</evidence>
<reference evidence="1 2" key="1">
    <citation type="submission" date="2019-04" db="EMBL/GenBank/DDBJ databases">
        <title>Microbes associate with the intestines of laboratory mice.</title>
        <authorList>
            <person name="Navarre W."/>
            <person name="Wong E."/>
            <person name="Huang K."/>
            <person name="Tropini C."/>
            <person name="Ng K."/>
            <person name="Yu B."/>
        </authorList>
    </citation>
    <scope>NUCLEOTIDE SEQUENCE [LARGE SCALE GENOMIC DNA]</scope>
    <source>
        <strain evidence="1 2">NM06_A21</strain>
    </source>
</reference>
<proteinExistence type="predicted"/>
<organism evidence="1 2">
    <name type="scientific">Muribaculum intestinale</name>
    <dbReference type="NCBI Taxonomy" id="1796646"/>
    <lineage>
        <taxon>Bacteria</taxon>
        <taxon>Pseudomonadati</taxon>
        <taxon>Bacteroidota</taxon>
        <taxon>Bacteroidia</taxon>
        <taxon>Bacteroidales</taxon>
        <taxon>Muribaculaceae</taxon>
        <taxon>Muribaculum</taxon>
    </lineage>
</organism>
<sequence>MKPSPTLCPAKNVRSILGNTRRADISFYSSGKIDITSRIANALGMVDGDVIDIMMWKGEFYLYVSVHASDICGRHEAQCFPSKRGGRHFRTWCRRLCSAIISECGINVTDALHGKETSRVSFAAGEVAEVHGRKAITIITRNIIHHD</sequence>
<evidence type="ECO:0000313" key="2">
    <source>
        <dbReference type="Proteomes" id="UP000306630"/>
    </source>
</evidence>
<protein>
    <submittedName>
        <fullName evidence="1">Uncharacterized protein</fullName>
    </submittedName>
</protein>
<accession>A0A4S2FXR8</accession>
<dbReference type="Proteomes" id="UP000306630">
    <property type="component" value="Unassembled WGS sequence"/>
</dbReference>
<gene>
    <name evidence="1" type="ORF">E5333_07450</name>
</gene>
<dbReference type="EMBL" id="SRYD01000025">
    <property type="protein sequence ID" value="TGY74102.1"/>
    <property type="molecule type" value="Genomic_DNA"/>
</dbReference>
<dbReference type="AlphaFoldDB" id="A0A4S2FXR8"/>